<evidence type="ECO:0000256" key="5">
    <source>
        <dbReference type="ARBA" id="ARBA00023002"/>
    </source>
</evidence>
<dbReference type="PIRSF" id="PIRSF000332">
    <property type="entry name" value="FMO"/>
    <property type="match status" value="1"/>
</dbReference>
<dbReference type="GO" id="GO:0050660">
    <property type="term" value="F:flavin adenine dinucleotide binding"/>
    <property type="evidence" value="ECO:0007669"/>
    <property type="project" value="InterPro"/>
</dbReference>
<dbReference type="Pfam" id="PF13450">
    <property type="entry name" value="NAD_binding_8"/>
    <property type="match status" value="1"/>
</dbReference>
<dbReference type="GO" id="GO:0004499">
    <property type="term" value="F:N,N-dimethylaniline monooxygenase activity"/>
    <property type="evidence" value="ECO:0007669"/>
    <property type="project" value="InterPro"/>
</dbReference>
<dbReference type="SUPFAM" id="SSF51905">
    <property type="entry name" value="FAD/NAD(P)-binding domain"/>
    <property type="match status" value="2"/>
</dbReference>
<evidence type="ECO:0000256" key="1">
    <source>
        <dbReference type="ARBA" id="ARBA00009183"/>
    </source>
</evidence>
<evidence type="ECO:0000313" key="7">
    <source>
        <dbReference type="Proteomes" id="UP001397290"/>
    </source>
</evidence>
<comment type="caution">
    <text evidence="6">The sequence shown here is derived from an EMBL/GenBank/DDBJ whole genome shotgun (WGS) entry which is preliminary data.</text>
</comment>
<keyword evidence="2" id="KW-0285">Flavoprotein</keyword>
<comment type="similarity">
    <text evidence="1">Belongs to the FMO family.</text>
</comment>
<organism evidence="6 7">
    <name type="scientific">Beauveria asiatica</name>
    <dbReference type="NCBI Taxonomy" id="1069075"/>
    <lineage>
        <taxon>Eukaryota</taxon>
        <taxon>Fungi</taxon>
        <taxon>Dikarya</taxon>
        <taxon>Ascomycota</taxon>
        <taxon>Pezizomycotina</taxon>
        <taxon>Sordariomycetes</taxon>
        <taxon>Hypocreomycetidae</taxon>
        <taxon>Hypocreales</taxon>
        <taxon>Cordycipitaceae</taxon>
        <taxon>Beauveria</taxon>
    </lineage>
</organism>
<evidence type="ECO:0000256" key="3">
    <source>
        <dbReference type="ARBA" id="ARBA00022827"/>
    </source>
</evidence>
<dbReference type="InterPro" id="IPR036188">
    <property type="entry name" value="FAD/NAD-bd_sf"/>
</dbReference>
<dbReference type="InterPro" id="IPR000960">
    <property type="entry name" value="Flavin_mOase"/>
</dbReference>
<dbReference type="Proteomes" id="UP001397290">
    <property type="component" value="Unassembled WGS sequence"/>
</dbReference>
<dbReference type="InterPro" id="IPR050346">
    <property type="entry name" value="FMO-like"/>
</dbReference>
<name>A0AAW0RK25_9HYPO</name>
<keyword evidence="5" id="KW-0560">Oxidoreductase</keyword>
<dbReference type="EMBL" id="JAAHCF010000682">
    <property type="protein sequence ID" value="KAK8142398.1"/>
    <property type="molecule type" value="Genomic_DNA"/>
</dbReference>
<keyword evidence="7" id="KW-1185">Reference proteome</keyword>
<accession>A0AAW0RK25</accession>
<dbReference type="PANTHER" id="PTHR23023">
    <property type="entry name" value="DIMETHYLANILINE MONOOXYGENASE"/>
    <property type="match status" value="1"/>
</dbReference>
<evidence type="ECO:0008006" key="8">
    <source>
        <dbReference type="Google" id="ProtNLM"/>
    </source>
</evidence>
<sequence length="486" mass="53519">MAIPTSRRVAVIGAGASGVFTAAHLIAHGLDVEVFERNAAPGGVWLYSDRAATPPSFPSMKPSMADMADVAGSGGQDEEGIALQRAPPGPCYRNLKTNVPTQLMAVTLLDIPRHTPEYVPHGEVLDYIGRIAAKYSVNNATTYGARVEEVEKLGAKWVVRWTMPPKPNGEGHMVEELHYSHFDAVVVATGHYHAPRIPDVPGLSSTRARYPTRVMHSKQYRCPEIFEEKGLFKTVLIIGGGVSSVDIAKDMTTARHIYQSTRGSSFDLDPRMLPANASRVNEVVSFQLDDCDCTPLCDDEPLPVSAMMSSGEALRGIDIILLCTGYHISLPFLRKYHNDDISLQDADDNILVTDGTQVHNLHKDIFYIPDPTLAFVGLPFYTFTHSVFDFQAMTVAHVLSGVVDLPKAADMRGEYQEKVKAVGLGKTFHSLLNKEEPYVNDLVGWVNQGRVDRGLEPITGFSANWYEAKEALRQRYKKQSKTGDFS</sequence>
<evidence type="ECO:0000256" key="4">
    <source>
        <dbReference type="ARBA" id="ARBA00022857"/>
    </source>
</evidence>
<reference evidence="6 7" key="1">
    <citation type="submission" date="2020-02" db="EMBL/GenBank/DDBJ databases">
        <title>Comparative genomics of the hypocrealean fungal genus Beauvera.</title>
        <authorList>
            <person name="Showalter D.N."/>
            <person name="Bushley K.E."/>
            <person name="Rehner S.A."/>
        </authorList>
    </citation>
    <scope>NUCLEOTIDE SEQUENCE [LARGE SCALE GENOMIC DNA]</scope>
    <source>
        <strain evidence="6 7">ARSEF4384</strain>
    </source>
</reference>
<keyword evidence="3" id="KW-0274">FAD</keyword>
<dbReference type="InterPro" id="IPR020946">
    <property type="entry name" value="Flavin_mOase-like"/>
</dbReference>
<evidence type="ECO:0000256" key="2">
    <source>
        <dbReference type="ARBA" id="ARBA00022630"/>
    </source>
</evidence>
<keyword evidence="4" id="KW-0521">NADP</keyword>
<dbReference type="Pfam" id="PF00743">
    <property type="entry name" value="FMO-like"/>
    <property type="match status" value="1"/>
</dbReference>
<proteinExistence type="inferred from homology"/>
<dbReference type="GO" id="GO:0050661">
    <property type="term" value="F:NADP binding"/>
    <property type="evidence" value="ECO:0007669"/>
    <property type="project" value="InterPro"/>
</dbReference>
<gene>
    <name evidence="6" type="ORF">G3M48_008821</name>
</gene>
<dbReference type="Gene3D" id="3.50.50.60">
    <property type="entry name" value="FAD/NAD(P)-binding domain"/>
    <property type="match status" value="2"/>
</dbReference>
<dbReference type="AlphaFoldDB" id="A0AAW0RK25"/>
<evidence type="ECO:0000313" key="6">
    <source>
        <dbReference type="EMBL" id="KAK8142398.1"/>
    </source>
</evidence>
<protein>
    <recommendedName>
        <fullName evidence="8">Thiol-specific monooxygenase</fullName>
    </recommendedName>
</protein>
<dbReference type="PRINTS" id="PR00419">
    <property type="entry name" value="ADXRDTASE"/>
</dbReference>